<evidence type="ECO:0000313" key="2">
    <source>
        <dbReference type="Proteomes" id="UP000002522"/>
    </source>
</evidence>
<dbReference type="EMBL" id="BA000026">
    <property type="protein sequence ID" value="BAC44224.1"/>
    <property type="molecule type" value="Genomic_DNA"/>
</dbReference>
<dbReference type="InParanoid" id="Q8EVX5"/>
<name>Q8EVX5_MALP2</name>
<dbReference type="RefSeq" id="WP_011077258.1">
    <property type="nucleotide sequence ID" value="NC_004432.1"/>
</dbReference>
<organism evidence="1 2">
    <name type="scientific">Malacoplasma penetrans (strain HF-2)</name>
    <name type="common">Mycoplasma penetrans</name>
    <dbReference type="NCBI Taxonomy" id="272633"/>
    <lineage>
        <taxon>Bacteria</taxon>
        <taxon>Bacillati</taxon>
        <taxon>Mycoplasmatota</taxon>
        <taxon>Mycoplasmoidales</taxon>
        <taxon>Mycoplasmoidaceae</taxon>
        <taxon>Malacoplasma</taxon>
    </lineage>
</organism>
<evidence type="ECO:0000313" key="1">
    <source>
        <dbReference type="EMBL" id="BAC44224.1"/>
    </source>
</evidence>
<accession>Q8EVX5</accession>
<protein>
    <submittedName>
        <fullName evidence="1">Uncharacterized protein</fullName>
    </submittedName>
</protein>
<proteinExistence type="predicted"/>
<gene>
    <name evidence="1" type="ordered locus">MYPE4340</name>
</gene>
<dbReference type="HOGENOM" id="CLU_500395_0_0_14"/>
<dbReference type="Proteomes" id="UP000002522">
    <property type="component" value="Chromosome"/>
</dbReference>
<dbReference type="KEGG" id="mpe:MYPE4340"/>
<reference evidence="1 2" key="1">
    <citation type="journal article" date="2002" name="Nucleic Acids Res.">
        <title>The complete genomic sequence of Mycoplasma penetrans, an intracellular bacterial pathogen in humans.</title>
        <authorList>
            <person name="Sasaki Y."/>
            <person name="Ishikawa J."/>
            <person name="Yamashita A."/>
            <person name="Oshima K."/>
            <person name="Kenri T."/>
            <person name="Furuya K."/>
            <person name="Yoshino C."/>
            <person name="Horino A."/>
            <person name="Shiba T."/>
            <person name="Sasaki T."/>
            <person name="Hattori M."/>
        </authorList>
    </citation>
    <scope>NUCLEOTIDE SEQUENCE [LARGE SCALE GENOMIC DNA]</scope>
    <source>
        <strain evidence="1 2">HF-2</strain>
    </source>
</reference>
<sequence>MKLNKKLLIGSVTTLGAMGVGTTVVTSLAKDESTSVVPLSDSLAQKNLSEVGVVNDANNNSRDKEVNVVVAPKVSAETKEVAEVKNDATAPADNTVIESGVVTEPVTNNNELNKFLKDNFEQSVKPTFKGYFQNVEISYKEGSAKFDDRTFQIKVKPADGHAWENKTNNEKEISVYLPNMSSLADIKIGSQKVITYSGPRMDFTSSSNLNNYLKSNFSEKNLKSVTFTNVDKIEYVEGSAKLAGFGSSLFSIRITPKIGAVWYNKSYQPRTIPVLFASAVAVTSVQSFDKFNYQFSAADVWSKETFNSKLTELFKNQNSVKSNFSGDYSNVNLKYVDGSANYEKGEFQVTATPGANFLWSDYTKGQKTITVSAPNIQRFNTPLPVKVGGSRTSLIVGTPWMSLKGKNKEFTTYEAHFTLRGEARDFGWTTIWSYSNDNGKTWISKDLNGLKSFHMLSKNVKSNTLLKFQIMFNTRFATSTPYEGYAMTFNAV</sequence>
<keyword evidence="2" id="KW-1185">Reference proteome</keyword>
<dbReference type="AlphaFoldDB" id="Q8EVX5"/>